<dbReference type="InterPro" id="IPR036388">
    <property type="entry name" value="WH-like_DNA-bd_sf"/>
</dbReference>
<reference evidence="2 3" key="1">
    <citation type="journal article" date="2014" name="Antonie Van Leeuwenhoek">
        <title>Oenococcus alcoholitolerans sp. nov., a lactic acid bacteria isolated from cachaca and ethanol fermentation processes.</title>
        <authorList>
            <person name="Badotti F."/>
            <person name="Moreira A.P."/>
            <person name="Tonon L.A."/>
            <person name="de Lucena B.T."/>
            <person name="Gomes Fde C."/>
            <person name="Kruger R."/>
            <person name="Thompson C.C."/>
            <person name="de Morais M.A.Jr."/>
            <person name="Rosa C.A."/>
            <person name="Thompson F.L."/>
        </authorList>
    </citation>
    <scope>NUCLEOTIDE SEQUENCE [LARGE SCALE GENOMIC DNA]</scope>
    <source>
        <strain evidence="2 3">UFRJ-M7.2.18</strain>
    </source>
</reference>
<dbReference type="Gene3D" id="1.10.10.10">
    <property type="entry name" value="Winged helix-like DNA-binding domain superfamily/Winged helix DNA-binding domain"/>
    <property type="match status" value="1"/>
</dbReference>
<evidence type="ECO:0000313" key="2">
    <source>
        <dbReference type="EMBL" id="KGO18775.1"/>
    </source>
</evidence>
<feature type="domain" description="HTH lysR-type" evidence="1">
    <location>
        <begin position="1"/>
        <end position="46"/>
    </location>
</feature>
<gene>
    <name evidence="2" type="ORF">Q757_10320</name>
</gene>
<dbReference type="InterPro" id="IPR000847">
    <property type="entry name" value="LysR_HTH_N"/>
</dbReference>
<evidence type="ECO:0000259" key="1">
    <source>
        <dbReference type="PROSITE" id="PS50931"/>
    </source>
</evidence>
<proteinExistence type="predicted"/>
<evidence type="ECO:0000313" key="3">
    <source>
        <dbReference type="Proteomes" id="UP000030023"/>
    </source>
</evidence>
<dbReference type="Pfam" id="PF00126">
    <property type="entry name" value="HTH_1"/>
    <property type="match status" value="1"/>
</dbReference>
<dbReference type="Proteomes" id="UP000030023">
    <property type="component" value="Unassembled WGS sequence"/>
</dbReference>
<dbReference type="EMBL" id="AXCV01000674">
    <property type="protein sequence ID" value="KGO18775.1"/>
    <property type="molecule type" value="Genomic_DNA"/>
</dbReference>
<dbReference type="PROSITE" id="PS50931">
    <property type="entry name" value="HTH_LYSR"/>
    <property type="match status" value="1"/>
</dbReference>
<organism evidence="2 3">
    <name type="scientific">Oenococcus alcoholitolerans</name>
    <dbReference type="NCBI Taxonomy" id="931074"/>
    <lineage>
        <taxon>Bacteria</taxon>
        <taxon>Bacillati</taxon>
        <taxon>Bacillota</taxon>
        <taxon>Bacilli</taxon>
        <taxon>Lactobacillales</taxon>
        <taxon>Lactobacillaceae</taxon>
        <taxon>Oenococcus</taxon>
    </lineage>
</organism>
<name>A0ABR4XNE0_9LACO</name>
<comment type="caution">
    <text evidence="2">The sequence shown here is derived from an EMBL/GenBank/DDBJ whole genome shotgun (WGS) entry which is preliminary data.</text>
</comment>
<protein>
    <recommendedName>
        <fullName evidence="1">HTH lysR-type domain-containing protein</fullName>
    </recommendedName>
</protein>
<dbReference type="InterPro" id="IPR036390">
    <property type="entry name" value="WH_DNA-bd_sf"/>
</dbReference>
<dbReference type="SUPFAM" id="SSF46785">
    <property type="entry name" value="Winged helix' DNA-binding domain"/>
    <property type="match status" value="1"/>
</dbReference>
<accession>A0ABR4XNE0</accession>
<keyword evidence="3" id="KW-1185">Reference proteome</keyword>
<sequence length="46" mass="5419">MKFTDLEYFQRLAKVESFSQTAAFFNVSQPTISYAIQRLEKDLNKN</sequence>